<evidence type="ECO:0000256" key="2">
    <source>
        <dbReference type="SAM" id="Phobius"/>
    </source>
</evidence>
<evidence type="ECO:0000313" key="4">
    <source>
        <dbReference type="Proteomes" id="UP000199063"/>
    </source>
</evidence>
<protein>
    <submittedName>
        <fullName evidence="3">Uncharacterized protein</fullName>
    </submittedName>
</protein>
<sequence length="156" mass="16543">NNNGRNDQGGNNNGRGNEGRNDNGRNDQGGNNNGRGNEGRNDNRRNDNGHNDNRRNDRDRFDNFRGGEGVAVATARIFDRATPGQYNLAVRCHDSNRIATRTFIVLSGRGAQGGLGGSQGPSSTEMAVGGGLVATAAVGGALYLIRRRRSMTSGEA</sequence>
<feature type="compositionally biased region" description="Low complexity" evidence="1">
    <location>
        <begin position="1"/>
        <end position="10"/>
    </location>
</feature>
<gene>
    <name evidence="3" type="ORF">SAMN05444921_12939</name>
</gene>
<dbReference type="GeneID" id="96657284"/>
<evidence type="ECO:0000256" key="1">
    <source>
        <dbReference type="SAM" id="MobiDB-lite"/>
    </source>
</evidence>
<feature type="region of interest" description="Disordered" evidence="1">
    <location>
        <begin position="1"/>
        <end position="65"/>
    </location>
</feature>
<dbReference type="EMBL" id="FNHI01000029">
    <property type="protein sequence ID" value="SDN53433.1"/>
    <property type="molecule type" value="Genomic_DNA"/>
</dbReference>
<accession>A0A1H0C6E0</accession>
<feature type="non-terminal residue" evidence="3">
    <location>
        <position position="1"/>
    </location>
</feature>
<evidence type="ECO:0000313" key="3">
    <source>
        <dbReference type="EMBL" id="SDN53433.1"/>
    </source>
</evidence>
<dbReference type="RefSeq" id="WP_244529816.1">
    <property type="nucleotide sequence ID" value="NZ_FNHI01000029.1"/>
</dbReference>
<reference evidence="4" key="1">
    <citation type="submission" date="2016-10" db="EMBL/GenBank/DDBJ databases">
        <authorList>
            <person name="Varghese N."/>
            <person name="Submissions S."/>
        </authorList>
    </citation>
    <scope>NUCLEOTIDE SEQUENCE [LARGE SCALE GENOMIC DNA]</scope>
    <source>
        <strain evidence="4">CGMCC 4.7042</strain>
    </source>
</reference>
<organism evidence="3 4">
    <name type="scientific">Streptomyces wuyuanensis</name>
    <dbReference type="NCBI Taxonomy" id="1196353"/>
    <lineage>
        <taxon>Bacteria</taxon>
        <taxon>Bacillati</taxon>
        <taxon>Actinomycetota</taxon>
        <taxon>Actinomycetes</taxon>
        <taxon>Kitasatosporales</taxon>
        <taxon>Streptomycetaceae</taxon>
        <taxon>Streptomyces</taxon>
    </lineage>
</organism>
<dbReference type="AlphaFoldDB" id="A0A1H0C6E0"/>
<keyword evidence="2" id="KW-1133">Transmembrane helix</keyword>
<keyword evidence="2" id="KW-0472">Membrane</keyword>
<keyword evidence="4" id="KW-1185">Reference proteome</keyword>
<feature type="transmembrane region" description="Helical" evidence="2">
    <location>
        <begin position="126"/>
        <end position="145"/>
    </location>
</feature>
<proteinExistence type="predicted"/>
<name>A0A1H0C6E0_9ACTN</name>
<dbReference type="STRING" id="1196353.SAMN05444921_12939"/>
<dbReference type="Proteomes" id="UP000199063">
    <property type="component" value="Unassembled WGS sequence"/>
</dbReference>
<keyword evidence="2" id="KW-0812">Transmembrane</keyword>
<feature type="compositionally biased region" description="Basic and acidic residues" evidence="1">
    <location>
        <begin position="37"/>
        <end position="65"/>
    </location>
</feature>